<dbReference type="WBParaSite" id="MCU_002336-RA">
    <property type="protein sequence ID" value="MCU_002336-RA"/>
    <property type="gene ID" value="MCU_002336"/>
</dbReference>
<protein>
    <submittedName>
        <fullName evidence="1">Uncharacterized protein</fullName>
    </submittedName>
</protein>
<reference evidence="1" key="1">
    <citation type="submission" date="2019-11" db="UniProtKB">
        <authorList>
            <consortium name="WormBaseParasite"/>
        </authorList>
    </citation>
    <scope>IDENTIFICATION</scope>
</reference>
<name>A0A5K3EQX1_MESCO</name>
<organism evidence="1">
    <name type="scientific">Mesocestoides corti</name>
    <name type="common">Flatworm</name>
    <dbReference type="NCBI Taxonomy" id="53468"/>
    <lineage>
        <taxon>Eukaryota</taxon>
        <taxon>Metazoa</taxon>
        <taxon>Spiralia</taxon>
        <taxon>Lophotrochozoa</taxon>
        <taxon>Platyhelminthes</taxon>
        <taxon>Cestoda</taxon>
        <taxon>Eucestoda</taxon>
        <taxon>Cyclophyllidea</taxon>
        <taxon>Mesocestoididae</taxon>
        <taxon>Mesocestoides</taxon>
    </lineage>
</organism>
<evidence type="ECO:0000313" key="1">
    <source>
        <dbReference type="WBParaSite" id="MCU_002336-RA"/>
    </source>
</evidence>
<proteinExistence type="predicted"/>
<dbReference type="AlphaFoldDB" id="A0A5K3EQX1"/>
<sequence length="112" mass="12582">MTITKEARLRYFTSGIELGGRSHLESLRNMCHPADDNKVNDSALHQLFAKCLPVDIDIVSLSLDTLRCPKSCHNSQPVPPPHIYDFALDLNGAKVFSKLDRFQAYHLVPLAH</sequence>
<accession>A0A5K3EQX1</accession>